<dbReference type="InParanoid" id="A0A165E9C0"/>
<name>A0A165E9C0_9BASI</name>
<organism evidence="1 2">
    <name type="scientific">Calocera cornea HHB12733</name>
    <dbReference type="NCBI Taxonomy" id="1353952"/>
    <lineage>
        <taxon>Eukaryota</taxon>
        <taxon>Fungi</taxon>
        <taxon>Dikarya</taxon>
        <taxon>Basidiomycota</taxon>
        <taxon>Agaricomycotina</taxon>
        <taxon>Dacrymycetes</taxon>
        <taxon>Dacrymycetales</taxon>
        <taxon>Dacrymycetaceae</taxon>
        <taxon>Calocera</taxon>
    </lineage>
</organism>
<dbReference type="AlphaFoldDB" id="A0A165E9C0"/>
<protein>
    <submittedName>
        <fullName evidence="1">Uncharacterized protein</fullName>
    </submittedName>
</protein>
<evidence type="ECO:0000313" key="2">
    <source>
        <dbReference type="Proteomes" id="UP000076842"/>
    </source>
</evidence>
<keyword evidence="2" id="KW-1185">Reference proteome</keyword>
<sequence length="260" mass="28737">MVDKKRIQRSGTTKVRAKRLAKSELSIQVFPPRAEGSAGGSGAPPVLTPLFIPPTLTPSVAPPPPVQGSTTTPVREYFRDETYPLPGAVAYIRGRQVPPSFYPHLLAALQREVRTHMPQYSPATWAEVCESMQLTLAKPDPGARDYRCEMCAMLVLGVDGARRCRARFDKSDEVVEVDLDYDMYILRPALDCAIDAFGAPDGSPARILYTQPPLPPPAVTVLQTYWIRTEPEPEDKVFLLYEIASGRGGRKGWMDGPVWV</sequence>
<evidence type="ECO:0000313" key="1">
    <source>
        <dbReference type="EMBL" id="KZT54378.1"/>
    </source>
</evidence>
<gene>
    <name evidence="1" type="ORF">CALCODRAFT_14520</name>
</gene>
<dbReference type="Proteomes" id="UP000076842">
    <property type="component" value="Unassembled WGS sequence"/>
</dbReference>
<accession>A0A165E9C0</accession>
<dbReference type="EMBL" id="KV424015">
    <property type="protein sequence ID" value="KZT54378.1"/>
    <property type="molecule type" value="Genomic_DNA"/>
</dbReference>
<dbReference type="OrthoDB" id="3345983at2759"/>
<proteinExistence type="predicted"/>
<reference evidence="1 2" key="1">
    <citation type="journal article" date="2016" name="Mol. Biol. Evol.">
        <title>Comparative Genomics of Early-Diverging Mushroom-Forming Fungi Provides Insights into the Origins of Lignocellulose Decay Capabilities.</title>
        <authorList>
            <person name="Nagy L.G."/>
            <person name="Riley R."/>
            <person name="Tritt A."/>
            <person name="Adam C."/>
            <person name="Daum C."/>
            <person name="Floudas D."/>
            <person name="Sun H."/>
            <person name="Yadav J.S."/>
            <person name="Pangilinan J."/>
            <person name="Larsson K.H."/>
            <person name="Matsuura K."/>
            <person name="Barry K."/>
            <person name="Labutti K."/>
            <person name="Kuo R."/>
            <person name="Ohm R.A."/>
            <person name="Bhattacharya S.S."/>
            <person name="Shirouzu T."/>
            <person name="Yoshinaga Y."/>
            <person name="Martin F.M."/>
            <person name="Grigoriev I.V."/>
            <person name="Hibbett D.S."/>
        </authorList>
    </citation>
    <scope>NUCLEOTIDE SEQUENCE [LARGE SCALE GENOMIC DNA]</scope>
    <source>
        <strain evidence="1 2">HHB12733</strain>
    </source>
</reference>